<evidence type="ECO:0000313" key="2">
    <source>
        <dbReference type="Proteomes" id="UP001519363"/>
    </source>
</evidence>
<dbReference type="Proteomes" id="UP001519363">
    <property type="component" value="Unassembled WGS sequence"/>
</dbReference>
<dbReference type="Pfam" id="PF01904">
    <property type="entry name" value="DUF72"/>
    <property type="match status" value="1"/>
</dbReference>
<dbReference type="SUPFAM" id="SSF117396">
    <property type="entry name" value="TM1631-like"/>
    <property type="match status" value="1"/>
</dbReference>
<dbReference type="PANTHER" id="PTHR30348:SF13">
    <property type="entry name" value="UPF0759 PROTEIN YUNF"/>
    <property type="match status" value="1"/>
</dbReference>
<dbReference type="Gene3D" id="3.20.20.410">
    <property type="entry name" value="Protein of unknown function UPF0759"/>
    <property type="match status" value="1"/>
</dbReference>
<accession>A0ABS5ADV0</accession>
<gene>
    <name evidence="1" type="ORF">JOF53_003623</name>
</gene>
<evidence type="ECO:0000313" key="1">
    <source>
        <dbReference type="EMBL" id="MBP2474751.1"/>
    </source>
</evidence>
<dbReference type="InterPro" id="IPR036520">
    <property type="entry name" value="UPF0759_sf"/>
</dbReference>
<proteinExistence type="predicted"/>
<dbReference type="PANTHER" id="PTHR30348">
    <property type="entry name" value="UNCHARACTERIZED PROTEIN YECE"/>
    <property type="match status" value="1"/>
</dbReference>
<dbReference type="RefSeq" id="WP_086788951.1">
    <property type="nucleotide sequence ID" value="NZ_JAGIOO010000001.1"/>
</dbReference>
<keyword evidence="2" id="KW-1185">Reference proteome</keyword>
<name>A0ABS5ADV0_9PSEU</name>
<organism evidence="1 2">
    <name type="scientific">Crossiella equi</name>
    <dbReference type="NCBI Taxonomy" id="130796"/>
    <lineage>
        <taxon>Bacteria</taxon>
        <taxon>Bacillati</taxon>
        <taxon>Actinomycetota</taxon>
        <taxon>Actinomycetes</taxon>
        <taxon>Pseudonocardiales</taxon>
        <taxon>Pseudonocardiaceae</taxon>
        <taxon>Crossiella</taxon>
    </lineage>
</organism>
<dbReference type="InterPro" id="IPR002763">
    <property type="entry name" value="DUF72"/>
</dbReference>
<sequence>MGDIRIGTAGWSDPELVASGWYPPGTRSPARRLGHYATRFDFVEVNSTYYGLPSSANSAAWAERTPDGFLFNVKAFSLLTHHHTRSAMLPTDLRPGGANVVRQRDLAPEVLDEVWLRFGTALVPLATAGKLGLLVFQFPPWFTPEGWALDYLVECRDRLAPLRIAVELRDPSWFADPDKTLGFLAEHGIAHVAVDMPQGLPGSVPPLPEVTAEDAVVRLHGRSPDWTHGDKRERYRYRYAEEELADWAARIRRLAPKARRTFVAFNNCCADNPQVNAARLRELLA</sequence>
<comment type="caution">
    <text evidence="1">The sequence shown here is derived from an EMBL/GenBank/DDBJ whole genome shotgun (WGS) entry which is preliminary data.</text>
</comment>
<reference evidence="1 2" key="1">
    <citation type="submission" date="2021-03" db="EMBL/GenBank/DDBJ databases">
        <title>Sequencing the genomes of 1000 actinobacteria strains.</title>
        <authorList>
            <person name="Klenk H.-P."/>
        </authorList>
    </citation>
    <scope>NUCLEOTIDE SEQUENCE [LARGE SCALE GENOMIC DNA]</scope>
    <source>
        <strain evidence="1 2">DSM 44580</strain>
    </source>
</reference>
<protein>
    <submittedName>
        <fullName evidence="1">Uncharacterized protein YecE (DUF72 family)</fullName>
    </submittedName>
</protein>
<dbReference type="EMBL" id="JAGIOO010000001">
    <property type="protein sequence ID" value="MBP2474751.1"/>
    <property type="molecule type" value="Genomic_DNA"/>
</dbReference>